<protein>
    <recommendedName>
        <fullName evidence="1">DUF4283 domain-containing protein</fullName>
    </recommendedName>
</protein>
<feature type="domain" description="DUF4283" evidence="1">
    <location>
        <begin position="100"/>
        <end position="161"/>
    </location>
</feature>
<dbReference type="Proteomes" id="UP001153076">
    <property type="component" value="Unassembled WGS sequence"/>
</dbReference>
<evidence type="ECO:0000313" key="3">
    <source>
        <dbReference type="Proteomes" id="UP001153076"/>
    </source>
</evidence>
<dbReference type="PANTHER" id="PTHR33233">
    <property type="entry name" value="ENDONUCLEASE/EXONUCLEASE/PHOSPHATASE"/>
    <property type="match status" value="1"/>
</dbReference>
<dbReference type="Pfam" id="PF14111">
    <property type="entry name" value="DUF4283"/>
    <property type="match status" value="1"/>
</dbReference>
<comment type="caution">
    <text evidence="2">The sequence shown here is derived from an EMBL/GenBank/DDBJ whole genome shotgun (WGS) entry which is preliminary data.</text>
</comment>
<organism evidence="2 3">
    <name type="scientific">Carnegiea gigantea</name>
    <dbReference type="NCBI Taxonomy" id="171969"/>
    <lineage>
        <taxon>Eukaryota</taxon>
        <taxon>Viridiplantae</taxon>
        <taxon>Streptophyta</taxon>
        <taxon>Embryophyta</taxon>
        <taxon>Tracheophyta</taxon>
        <taxon>Spermatophyta</taxon>
        <taxon>Magnoliopsida</taxon>
        <taxon>eudicotyledons</taxon>
        <taxon>Gunneridae</taxon>
        <taxon>Pentapetalae</taxon>
        <taxon>Caryophyllales</taxon>
        <taxon>Cactineae</taxon>
        <taxon>Cactaceae</taxon>
        <taxon>Cactoideae</taxon>
        <taxon>Echinocereeae</taxon>
        <taxon>Carnegiea</taxon>
    </lineage>
</organism>
<dbReference type="PANTHER" id="PTHR33233:SF17">
    <property type="entry name" value="DUF4283 DOMAIN-CONTAINING PROTEIN"/>
    <property type="match status" value="1"/>
</dbReference>
<evidence type="ECO:0000313" key="2">
    <source>
        <dbReference type="EMBL" id="KAJ8426355.1"/>
    </source>
</evidence>
<dbReference type="AlphaFoldDB" id="A0A9Q1GTI7"/>
<proteinExistence type="predicted"/>
<accession>A0A9Q1GTI7</accession>
<dbReference type="OrthoDB" id="851886at2759"/>
<gene>
    <name evidence="2" type="ORF">Cgig2_021475</name>
</gene>
<reference evidence="2" key="1">
    <citation type="submission" date="2022-04" db="EMBL/GenBank/DDBJ databases">
        <title>Carnegiea gigantea Genome sequencing and assembly v2.</title>
        <authorList>
            <person name="Copetti D."/>
            <person name="Sanderson M.J."/>
            <person name="Burquez A."/>
            <person name="Wojciechowski M.F."/>
        </authorList>
    </citation>
    <scope>NUCLEOTIDE SEQUENCE</scope>
    <source>
        <strain evidence="2">SGP5-SGP5p</strain>
        <tissue evidence="2">Aerial part</tissue>
    </source>
</reference>
<dbReference type="EMBL" id="JAKOGI010001305">
    <property type="protein sequence ID" value="KAJ8426355.1"/>
    <property type="molecule type" value="Genomic_DNA"/>
</dbReference>
<evidence type="ECO:0000259" key="1">
    <source>
        <dbReference type="Pfam" id="PF14111"/>
    </source>
</evidence>
<dbReference type="InterPro" id="IPR025558">
    <property type="entry name" value="DUF4283"/>
</dbReference>
<keyword evidence="3" id="KW-1185">Reference proteome</keyword>
<name>A0A9Q1GTI7_9CARY</name>
<sequence length="292" mass="32988">MSPGIQIVAQEVTIDQELNSMGESSNETVPDATVEPEIEQIRVTSPLIDDAVLQTSNVISSYAAMADPDEGTSLNFVHSQIVNGVKCAKIKPQDVQYEIEYWNSAVLCSVLGENPPLEVIEGLIRRIWQAFAINKIYLVRKGVFLVRFKNISDQSTVVQRGNEEMDINIETLVTLPVWVRFPKLDIKYWGVKSLSKIGSVLGDNFPDFIDFVNEHNVVVRQKVKYEWKPTKCNYCKMFGHTGEECRKKPLPRAEWRPIIRQGTPLSTPTQLTTDAKGFVQVRKKAVASVYKE</sequence>